<dbReference type="RefSeq" id="WP_284252291.1">
    <property type="nucleotide sequence ID" value="NZ_BAAAQO010000006.1"/>
</dbReference>
<evidence type="ECO:0000313" key="2">
    <source>
        <dbReference type="EMBL" id="GMA93470.1"/>
    </source>
</evidence>
<protein>
    <recommendedName>
        <fullName evidence="1">Cupin type-2 domain-containing protein</fullName>
    </recommendedName>
</protein>
<evidence type="ECO:0000259" key="1">
    <source>
        <dbReference type="Pfam" id="PF07883"/>
    </source>
</evidence>
<dbReference type="SUPFAM" id="SSF51182">
    <property type="entry name" value="RmlC-like cupins"/>
    <property type="match status" value="1"/>
</dbReference>
<dbReference type="EMBL" id="BSVB01000001">
    <property type="protein sequence ID" value="GMA93470.1"/>
    <property type="molecule type" value="Genomic_DNA"/>
</dbReference>
<evidence type="ECO:0000313" key="3">
    <source>
        <dbReference type="Proteomes" id="UP001157034"/>
    </source>
</evidence>
<comment type="caution">
    <text evidence="2">The sequence shown here is derived from an EMBL/GenBank/DDBJ whole genome shotgun (WGS) entry which is preliminary data.</text>
</comment>
<dbReference type="Pfam" id="PF07883">
    <property type="entry name" value="Cupin_2"/>
    <property type="match status" value="1"/>
</dbReference>
<dbReference type="InterPro" id="IPR013096">
    <property type="entry name" value="Cupin_2"/>
</dbReference>
<dbReference type="InterPro" id="IPR014710">
    <property type="entry name" value="RmlC-like_jellyroll"/>
</dbReference>
<name>A0ABQ6K1Q4_9MICO</name>
<sequence>MESQPITRAIVDHHVLASSLTIGHVEVRRISIAPGVTPGAHWHNGPVFGVIERGSARLQVAPDAERVLVAGDTFFEPADTTITRFDATDEGVTFLAWFPMPSGVEPDLIMGRTPHPAP</sequence>
<dbReference type="Proteomes" id="UP001157034">
    <property type="component" value="Unassembled WGS sequence"/>
</dbReference>
<keyword evidence="3" id="KW-1185">Reference proteome</keyword>
<proteinExistence type="predicted"/>
<dbReference type="Gene3D" id="2.60.120.10">
    <property type="entry name" value="Jelly Rolls"/>
    <property type="match status" value="1"/>
</dbReference>
<organism evidence="2 3">
    <name type="scientific">Pseudolysinimonas kribbensis</name>
    <dbReference type="NCBI Taxonomy" id="433641"/>
    <lineage>
        <taxon>Bacteria</taxon>
        <taxon>Bacillati</taxon>
        <taxon>Actinomycetota</taxon>
        <taxon>Actinomycetes</taxon>
        <taxon>Micrococcales</taxon>
        <taxon>Microbacteriaceae</taxon>
        <taxon>Pseudolysinimonas</taxon>
    </lineage>
</organism>
<accession>A0ABQ6K1Q4</accession>
<reference evidence="3" key="1">
    <citation type="journal article" date="2019" name="Int. J. Syst. Evol. Microbiol.">
        <title>The Global Catalogue of Microorganisms (GCM) 10K type strain sequencing project: providing services to taxonomists for standard genome sequencing and annotation.</title>
        <authorList>
            <consortium name="The Broad Institute Genomics Platform"/>
            <consortium name="The Broad Institute Genome Sequencing Center for Infectious Disease"/>
            <person name="Wu L."/>
            <person name="Ma J."/>
        </authorList>
    </citation>
    <scope>NUCLEOTIDE SEQUENCE [LARGE SCALE GENOMIC DNA]</scope>
    <source>
        <strain evidence="3">NBRC 108894</strain>
    </source>
</reference>
<dbReference type="InterPro" id="IPR011051">
    <property type="entry name" value="RmlC_Cupin_sf"/>
</dbReference>
<feature type="domain" description="Cupin type-2" evidence="1">
    <location>
        <begin position="30"/>
        <end position="81"/>
    </location>
</feature>
<gene>
    <name evidence="2" type="ORF">GCM10025881_02940</name>
</gene>